<feature type="coiled-coil region" evidence="1">
    <location>
        <begin position="4"/>
        <end position="85"/>
    </location>
</feature>
<evidence type="ECO:0000313" key="2">
    <source>
        <dbReference type="EMBL" id="UTJ05282.1"/>
    </source>
</evidence>
<keyword evidence="1" id="KW-0175">Coiled coil</keyword>
<proteinExistence type="predicted"/>
<gene>
    <name evidence="2" type="ORF">NJU99_08365</name>
</gene>
<sequence length="343" mass="40784">MNSVIALEELIKEEESRAALLQKQLANHESGENRLSRLALASTESSLEETQEKLTKHKVMYEELMKQDLKELEEKEKLEEAIRRKKYFDNQNLRVKNNNEKADDQKLEAMMILDELPEEVNFEDDELFEIAQKSLELNLKDHKELKDELSIIRKDFKSHLKNCKEEKLSEIELLNFRIPILVLHFSVLLKNIENNFVPKDDEEEKEKPKKFTGFPRYEDWWIQELWSSHQAYFALFKFKAIIMNVCKTGEQKRSWSKIFDNWVFVKKVLTDKGALAHDYHFALDALLHKYAKLDEELESKNLESMETIIKKITKKEDFTKMARNHSLITPYLKFKKEKLNSLK</sequence>
<evidence type="ECO:0000256" key="1">
    <source>
        <dbReference type="SAM" id="Coils"/>
    </source>
</evidence>
<reference evidence="2" key="1">
    <citation type="submission" date="2022-07" db="EMBL/GenBank/DDBJ databases">
        <title>Arcobacter roscoffensis sp. nov., a marine bacterium isolated from coastal seawater collected from Roscoff, France.</title>
        <authorList>
            <person name="Pascual J."/>
            <person name="Lepeaux C."/>
            <person name="Methner A."/>
            <person name="Overmann J."/>
        </authorList>
    </citation>
    <scope>NUCLEOTIDE SEQUENCE</scope>
    <source>
        <strain evidence="2">ARW1-2F2</strain>
    </source>
</reference>
<keyword evidence="3" id="KW-1185">Reference proteome</keyword>
<name>A0ABY5DZB5_9BACT</name>
<organism evidence="2 3">
    <name type="scientific">Arcobacter roscoffensis</name>
    <dbReference type="NCBI Taxonomy" id="2961520"/>
    <lineage>
        <taxon>Bacteria</taxon>
        <taxon>Pseudomonadati</taxon>
        <taxon>Campylobacterota</taxon>
        <taxon>Epsilonproteobacteria</taxon>
        <taxon>Campylobacterales</taxon>
        <taxon>Arcobacteraceae</taxon>
        <taxon>Arcobacter</taxon>
    </lineage>
</organism>
<dbReference type="Proteomes" id="UP001060012">
    <property type="component" value="Chromosome"/>
</dbReference>
<dbReference type="EMBL" id="CP100595">
    <property type="protein sequence ID" value="UTJ05282.1"/>
    <property type="molecule type" value="Genomic_DNA"/>
</dbReference>
<dbReference type="RefSeq" id="WP_254575463.1">
    <property type="nucleotide sequence ID" value="NZ_CP100595.1"/>
</dbReference>
<evidence type="ECO:0000313" key="3">
    <source>
        <dbReference type="Proteomes" id="UP001060012"/>
    </source>
</evidence>
<protein>
    <submittedName>
        <fullName evidence="2">Uncharacterized protein</fullName>
    </submittedName>
</protein>
<accession>A0ABY5DZB5</accession>